<accession>A0A2N5J763</accession>
<sequence>MHTDNHLLHECLTASNNHTPAESLDQAADFIRRHATQYTLHPAGTNPDFDLQALTAMPQTASALRHVSYRKLDMSTLRLLQLAEGGDPYGAHEPGSHRADDCLDRDIAEYQEYMAARPASHRKETAA</sequence>
<dbReference type="InterPro" id="IPR036397">
    <property type="entry name" value="RNaseH_sf"/>
</dbReference>
<dbReference type="EMBL" id="NMWU01000048">
    <property type="protein sequence ID" value="PLS30052.1"/>
    <property type="molecule type" value="Genomic_DNA"/>
</dbReference>
<proteinExistence type="predicted"/>
<evidence type="ECO:0000313" key="1">
    <source>
        <dbReference type="EMBL" id="PLS30052.1"/>
    </source>
</evidence>
<organism evidence="1 2">
    <name type="scientific">Bifidobacterium margollesii</name>
    <dbReference type="NCBI Taxonomy" id="2020964"/>
    <lineage>
        <taxon>Bacteria</taxon>
        <taxon>Bacillati</taxon>
        <taxon>Actinomycetota</taxon>
        <taxon>Actinomycetes</taxon>
        <taxon>Bifidobacteriales</taxon>
        <taxon>Bifidobacteriaceae</taxon>
        <taxon>Bifidobacterium</taxon>
    </lineage>
</organism>
<name>A0A2N5J763_9BIFI</name>
<dbReference type="AlphaFoldDB" id="A0A2N5J763"/>
<protein>
    <submittedName>
        <fullName evidence="1">Oligoribonuclease</fullName>
    </submittedName>
</protein>
<dbReference type="Proteomes" id="UP000235050">
    <property type="component" value="Unassembled WGS sequence"/>
</dbReference>
<dbReference type="RefSeq" id="WP_101618226.1">
    <property type="nucleotide sequence ID" value="NZ_NMWU01000048.1"/>
</dbReference>
<reference evidence="1 2" key="1">
    <citation type="submission" date="2017-07" db="EMBL/GenBank/DDBJ databases">
        <title>Bifidobacterium novel species.</title>
        <authorList>
            <person name="Lugli G.A."/>
            <person name="Milani C."/>
            <person name="Duranti S."/>
            <person name="Mangifesta M."/>
        </authorList>
    </citation>
    <scope>NUCLEOTIDE SEQUENCE [LARGE SCALE GENOMIC DNA]</scope>
    <source>
        <strain evidence="2">Uis1B</strain>
    </source>
</reference>
<evidence type="ECO:0000313" key="2">
    <source>
        <dbReference type="Proteomes" id="UP000235050"/>
    </source>
</evidence>
<dbReference type="GO" id="GO:0003676">
    <property type="term" value="F:nucleic acid binding"/>
    <property type="evidence" value="ECO:0007669"/>
    <property type="project" value="InterPro"/>
</dbReference>
<dbReference type="Gene3D" id="3.30.420.10">
    <property type="entry name" value="Ribonuclease H-like superfamily/Ribonuclease H"/>
    <property type="match status" value="1"/>
</dbReference>
<gene>
    <name evidence="1" type="ORF">Uis1B_2103</name>
</gene>
<keyword evidence="2" id="KW-1185">Reference proteome</keyword>
<comment type="caution">
    <text evidence="1">The sequence shown here is derived from an EMBL/GenBank/DDBJ whole genome shotgun (WGS) entry which is preliminary data.</text>
</comment>
<dbReference type="OrthoDB" id="3240518at2"/>